<dbReference type="Gene3D" id="3.30.70.20">
    <property type="match status" value="1"/>
</dbReference>
<dbReference type="PANTHER" id="PTHR43724:SF1">
    <property type="entry name" value="PYRUVATE SYNTHASE SUBUNIT PORD"/>
    <property type="match status" value="1"/>
</dbReference>
<protein>
    <submittedName>
        <fullName evidence="8">Pyruvate:ferredoxin oxidoreductase and related 2-oxoacid:ferredoxin oxidoreductases delta subunit</fullName>
    </submittedName>
</protein>
<evidence type="ECO:0000313" key="9">
    <source>
        <dbReference type="Proteomes" id="UP000032309"/>
    </source>
</evidence>
<evidence type="ECO:0000256" key="3">
    <source>
        <dbReference type="ARBA" id="ARBA00022723"/>
    </source>
</evidence>
<organism evidence="8 9">
    <name type="scientific">Candidatus Brocadia sinica JPN1</name>
    <dbReference type="NCBI Taxonomy" id="1197129"/>
    <lineage>
        <taxon>Bacteria</taxon>
        <taxon>Pseudomonadati</taxon>
        <taxon>Planctomycetota</taxon>
        <taxon>Candidatus Brocadiia</taxon>
        <taxon>Candidatus Brocadiales</taxon>
        <taxon>Candidatus Brocadiaceae</taxon>
        <taxon>Candidatus Brocadia</taxon>
    </lineage>
</organism>
<keyword evidence="5" id="KW-0408">Iron</keyword>
<accession>A0ABQ0JUF9</accession>
<feature type="domain" description="4Fe-4S ferredoxin-type" evidence="7">
    <location>
        <begin position="55"/>
        <end position="84"/>
    </location>
</feature>
<dbReference type="SUPFAM" id="SSF54862">
    <property type="entry name" value="4Fe-4S ferredoxins"/>
    <property type="match status" value="1"/>
</dbReference>
<keyword evidence="3" id="KW-0479">Metal-binding</keyword>
<keyword evidence="6" id="KW-0411">Iron-sulfur</keyword>
<dbReference type="InterPro" id="IPR017896">
    <property type="entry name" value="4Fe4S_Fe-S-bd"/>
</dbReference>
<dbReference type="Proteomes" id="UP000032309">
    <property type="component" value="Unassembled WGS sequence"/>
</dbReference>
<dbReference type="Pfam" id="PF12838">
    <property type="entry name" value="Fer4_7"/>
    <property type="match status" value="1"/>
</dbReference>
<feature type="domain" description="4Fe-4S ferredoxin-type" evidence="7">
    <location>
        <begin position="25"/>
        <end position="54"/>
    </location>
</feature>
<keyword evidence="4" id="KW-0677">Repeat</keyword>
<dbReference type="RefSeq" id="WP_052562515.1">
    <property type="nucleotide sequence ID" value="NZ_BAFN01000001.1"/>
</dbReference>
<dbReference type="EMBL" id="BAFN01000001">
    <property type="protein sequence ID" value="GAN32375.1"/>
    <property type="molecule type" value="Genomic_DNA"/>
</dbReference>
<proteinExistence type="predicted"/>
<dbReference type="NCBIfam" id="TIGR02179">
    <property type="entry name" value="PorD_KorD"/>
    <property type="match status" value="1"/>
</dbReference>
<comment type="caution">
    <text evidence="8">The sequence shown here is derived from an EMBL/GenBank/DDBJ whole genome shotgun (WGS) entry which is preliminary data.</text>
</comment>
<comment type="cofactor">
    <cofactor evidence="1">
        <name>[4Fe-4S] cluster</name>
        <dbReference type="ChEBI" id="CHEBI:49883"/>
    </cofactor>
</comment>
<dbReference type="PANTHER" id="PTHR43724">
    <property type="entry name" value="PYRUVATE SYNTHASE SUBUNIT PORD"/>
    <property type="match status" value="1"/>
</dbReference>
<name>A0ABQ0JUF9_9BACT</name>
<gene>
    <name evidence="8" type="ORF">BROSI_A0888</name>
</gene>
<evidence type="ECO:0000313" key="8">
    <source>
        <dbReference type="EMBL" id="GAN32375.1"/>
    </source>
</evidence>
<evidence type="ECO:0000256" key="2">
    <source>
        <dbReference type="ARBA" id="ARBA00022485"/>
    </source>
</evidence>
<evidence type="ECO:0000256" key="6">
    <source>
        <dbReference type="ARBA" id="ARBA00023014"/>
    </source>
</evidence>
<dbReference type="PROSITE" id="PS00198">
    <property type="entry name" value="4FE4S_FER_1"/>
    <property type="match status" value="1"/>
</dbReference>
<dbReference type="InterPro" id="IPR017900">
    <property type="entry name" value="4Fe4S_Fe_S_CS"/>
</dbReference>
<reference evidence="9" key="1">
    <citation type="journal article" date="2015" name="Genome Announc.">
        <title>Draft Genome Sequence of an Anaerobic Ammonium-Oxidizing Bacterium, "Candidatus Brocadia sinica".</title>
        <authorList>
            <person name="Oshiki M."/>
            <person name="Shinyako-Hata K."/>
            <person name="Satoh H."/>
            <person name="Okabe S."/>
        </authorList>
    </citation>
    <scope>NUCLEOTIDE SEQUENCE [LARGE SCALE GENOMIC DNA]</scope>
    <source>
        <strain evidence="9">JPN1</strain>
    </source>
</reference>
<dbReference type="PROSITE" id="PS51379">
    <property type="entry name" value="4FE4S_FER_2"/>
    <property type="match status" value="2"/>
</dbReference>
<evidence type="ECO:0000259" key="7">
    <source>
        <dbReference type="PROSITE" id="PS51379"/>
    </source>
</evidence>
<evidence type="ECO:0000256" key="4">
    <source>
        <dbReference type="ARBA" id="ARBA00022737"/>
    </source>
</evidence>
<keyword evidence="9" id="KW-1185">Reference proteome</keyword>
<evidence type="ECO:0000256" key="5">
    <source>
        <dbReference type="ARBA" id="ARBA00023004"/>
    </source>
</evidence>
<dbReference type="InterPro" id="IPR011898">
    <property type="entry name" value="PorD_KorD"/>
</dbReference>
<keyword evidence="8" id="KW-0670">Pyruvate</keyword>
<keyword evidence="2" id="KW-0004">4Fe-4S</keyword>
<evidence type="ECO:0000256" key="1">
    <source>
        <dbReference type="ARBA" id="ARBA00001966"/>
    </source>
</evidence>
<sequence>MRLDLGAIAKAGTSKGNQTGGWRNFKPIFHQEKCVGCGLCKIYCPEGCVTMVEKKKYTVDYTYCKGCGICAEECSSGDIEMVVEEK</sequence>